<gene>
    <name evidence="2" type="ORF">E4K67_27555</name>
</gene>
<proteinExistence type="predicted"/>
<dbReference type="OrthoDB" id="2627679at2"/>
<protein>
    <recommendedName>
        <fullName evidence="4">Lipoprotein</fullName>
    </recommendedName>
</protein>
<evidence type="ECO:0000313" key="2">
    <source>
        <dbReference type="EMBL" id="TGE34992.1"/>
    </source>
</evidence>
<sequence>MKRIAYLLSIGLMFTLLGCGTSVASKETSDPASSMKVKANETFEESIDSKLINITKSKDSKVSLSSNPYDCIKGVDSNADYKYIVSQKEKSLNYMLNKFANSNNDGLEEYIMAIACSEILKEDPTSKNWSTGREWYNNYVKQ</sequence>
<feature type="signal peptide" evidence="1">
    <location>
        <begin position="1"/>
        <end position="24"/>
    </location>
</feature>
<evidence type="ECO:0008006" key="4">
    <source>
        <dbReference type="Google" id="ProtNLM"/>
    </source>
</evidence>
<keyword evidence="3" id="KW-1185">Reference proteome</keyword>
<dbReference type="Proteomes" id="UP000298460">
    <property type="component" value="Unassembled WGS sequence"/>
</dbReference>
<dbReference type="AlphaFoldDB" id="A0A4Z0QW07"/>
<name>A0A4Z0QW07_9FIRM</name>
<reference evidence="2 3" key="1">
    <citation type="submission" date="2019-03" db="EMBL/GenBank/DDBJ databases">
        <title>Draft Genome Sequence of Desulfosporosinus fructosivorans Strain 63.6F, Isolated from Marine Sediment in the Baltic Sea.</title>
        <authorList>
            <person name="Hausmann B."/>
            <person name="Vandieken V."/>
            <person name="Pjevac P."/>
            <person name="Schreck K."/>
            <person name="Herbold C.W."/>
            <person name="Loy A."/>
        </authorList>
    </citation>
    <scope>NUCLEOTIDE SEQUENCE [LARGE SCALE GENOMIC DNA]</scope>
    <source>
        <strain evidence="2 3">63.6F</strain>
    </source>
</reference>
<evidence type="ECO:0000256" key="1">
    <source>
        <dbReference type="SAM" id="SignalP"/>
    </source>
</evidence>
<evidence type="ECO:0000313" key="3">
    <source>
        <dbReference type="Proteomes" id="UP000298460"/>
    </source>
</evidence>
<accession>A0A4Z0QW07</accession>
<dbReference type="PROSITE" id="PS51257">
    <property type="entry name" value="PROKAR_LIPOPROTEIN"/>
    <property type="match status" value="1"/>
</dbReference>
<comment type="caution">
    <text evidence="2">The sequence shown here is derived from an EMBL/GenBank/DDBJ whole genome shotgun (WGS) entry which is preliminary data.</text>
</comment>
<organism evidence="2 3">
    <name type="scientific">Desulfosporosinus fructosivorans</name>
    <dbReference type="NCBI Taxonomy" id="2018669"/>
    <lineage>
        <taxon>Bacteria</taxon>
        <taxon>Bacillati</taxon>
        <taxon>Bacillota</taxon>
        <taxon>Clostridia</taxon>
        <taxon>Eubacteriales</taxon>
        <taxon>Desulfitobacteriaceae</taxon>
        <taxon>Desulfosporosinus</taxon>
    </lineage>
</organism>
<feature type="chain" id="PRO_5038787019" description="Lipoprotein" evidence="1">
    <location>
        <begin position="25"/>
        <end position="142"/>
    </location>
</feature>
<dbReference type="EMBL" id="SPQQ01000022">
    <property type="protein sequence ID" value="TGE34992.1"/>
    <property type="molecule type" value="Genomic_DNA"/>
</dbReference>
<keyword evidence="1" id="KW-0732">Signal</keyword>
<dbReference type="RefSeq" id="WP_135552672.1">
    <property type="nucleotide sequence ID" value="NZ_SPQQ01000022.1"/>
</dbReference>